<feature type="region of interest" description="Disordered" evidence="1">
    <location>
        <begin position="100"/>
        <end position="130"/>
    </location>
</feature>
<comment type="caution">
    <text evidence="3">The sequence shown here is derived from an EMBL/GenBank/DDBJ whole genome shotgun (WGS) entry which is preliminary data.</text>
</comment>
<protein>
    <submittedName>
        <fullName evidence="3">Uncharacterized protein</fullName>
    </submittedName>
</protein>
<evidence type="ECO:0000313" key="4">
    <source>
        <dbReference type="Proteomes" id="UP000750711"/>
    </source>
</evidence>
<evidence type="ECO:0000256" key="1">
    <source>
        <dbReference type="SAM" id="MobiDB-lite"/>
    </source>
</evidence>
<dbReference type="EMBL" id="JAGHQM010000678">
    <property type="protein sequence ID" value="KAH0559033.1"/>
    <property type="molecule type" value="Genomic_DNA"/>
</dbReference>
<accession>A0A9P8RP74</accession>
<proteinExistence type="predicted"/>
<gene>
    <name evidence="3" type="ORF">GP486_004362</name>
</gene>
<sequence>MLLRPNLPPRLTYRFSVGVTLNPDAFPIPLTVTTSSSTATPPPTTANATLPTSLVRAPTSVAPTKQHLSTGASIGVGIAVAVAGIFIITSLAFVCWKVTKQKRKDEEGGTKNENGEKAEEDQTQGPAFIGELPAGFEGAEVTGFQSVEAGGRVVEDMKDMK</sequence>
<feature type="transmembrane region" description="Helical" evidence="2">
    <location>
        <begin position="74"/>
        <end position="96"/>
    </location>
</feature>
<reference evidence="3" key="1">
    <citation type="submission" date="2021-03" db="EMBL/GenBank/DDBJ databases">
        <title>Comparative genomics and phylogenomic investigation of the class Geoglossomycetes provide insights into ecological specialization and systematics.</title>
        <authorList>
            <person name="Melie T."/>
            <person name="Pirro S."/>
            <person name="Miller A.N."/>
            <person name="Quandt A."/>
        </authorList>
    </citation>
    <scope>NUCLEOTIDE SEQUENCE</scope>
    <source>
        <strain evidence="3">CAQ_001_2017</strain>
    </source>
</reference>
<evidence type="ECO:0000313" key="3">
    <source>
        <dbReference type="EMBL" id="KAH0559033.1"/>
    </source>
</evidence>
<keyword evidence="2" id="KW-1133">Transmembrane helix</keyword>
<keyword evidence="4" id="KW-1185">Reference proteome</keyword>
<name>A0A9P8RP74_9PEZI</name>
<keyword evidence="2" id="KW-0812">Transmembrane</keyword>
<dbReference type="Proteomes" id="UP000750711">
    <property type="component" value="Unassembled WGS sequence"/>
</dbReference>
<evidence type="ECO:0000256" key="2">
    <source>
        <dbReference type="SAM" id="Phobius"/>
    </source>
</evidence>
<keyword evidence="2" id="KW-0472">Membrane</keyword>
<feature type="compositionally biased region" description="Basic and acidic residues" evidence="1">
    <location>
        <begin position="103"/>
        <end position="117"/>
    </location>
</feature>
<dbReference type="AlphaFoldDB" id="A0A9P8RP74"/>
<organism evidence="3 4">
    <name type="scientific">Trichoglossum hirsutum</name>
    <dbReference type="NCBI Taxonomy" id="265104"/>
    <lineage>
        <taxon>Eukaryota</taxon>
        <taxon>Fungi</taxon>
        <taxon>Dikarya</taxon>
        <taxon>Ascomycota</taxon>
        <taxon>Pezizomycotina</taxon>
        <taxon>Geoglossomycetes</taxon>
        <taxon>Geoglossales</taxon>
        <taxon>Geoglossaceae</taxon>
        <taxon>Trichoglossum</taxon>
    </lineage>
</organism>